<dbReference type="EMBL" id="FTNC01000006">
    <property type="protein sequence ID" value="SIQ62620.1"/>
    <property type="molecule type" value="Genomic_DNA"/>
</dbReference>
<dbReference type="AlphaFoldDB" id="A0A1N6UAP8"/>
<name>A0A1N6UAP8_9FIRM</name>
<dbReference type="STRING" id="56779.SAMN05421834_10695"/>
<protein>
    <recommendedName>
        <fullName evidence="5">Transmembrane protein</fullName>
    </recommendedName>
</protein>
<gene>
    <name evidence="3" type="ORF">SAMN05421834_10695</name>
</gene>
<feature type="compositionally biased region" description="Polar residues" evidence="1">
    <location>
        <begin position="74"/>
        <end position="93"/>
    </location>
</feature>
<evidence type="ECO:0000256" key="1">
    <source>
        <dbReference type="SAM" id="MobiDB-lite"/>
    </source>
</evidence>
<evidence type="ECO:0008006" key="5">
    <source>
        <dbReference type="Google" id="ProtNLM"/>
    </source>
</evidence>
<feature type="transmembrane region" description="Helical" evidence="2">
    <location>
        <begin position="30"/>
        <end position="55"/>
    </location>
</feature>
<keyword evidence="2" id="KW-1133">Transmembrane helix</keyword>
<evidence type="ECO:0000313" key="4">
    <source>
        <dbReference type="Proteomes" id="UP000185669"/>
    </source>
</evidence>
<accession>A0A1N6UAP8</accession>
<dbReference type="Proteomes" id="UP000185669">
    <property type="component" value="Unassembled WGS sequence"/>
</dbReference>
<keyword evidence="2" id="KW-0472">Membrane</keyword>
<evidence type="ECO:0000313" key="3">
    <source>
        <dbReference type="EMBL" id="SIQ62620.1"/>
    </source>
</evidence>
<reference evidence="4" key="1">
    <citation type="submission" date="2017-01" db="EMBL/GenBank/DDBJ databases">
        <authorList>
            <person name="Varghese N."/>
            <person name="Submissions S."/>
        </authorList>
    </citation>
    <scope>NUCLEOTIDE SEQUENCE [LARGE SCALE GENOMIC DNA]</scope>
    <source>
        <strain evidence="4">ATCC 700103</strain>
    </source>
</reference>
<keyword evidence="2" id="KW-0812">Transmembrane</keyword>
<organism evidence="3 4">
    <name type="scientific">Halanaerobium kushneri</name>
    <dbReference type="NCBI Taxonomy" id="56779"/>
    <lineage>
        <taxon>Bacteria</taxon>
        <taxon>Bacillati</taxon>
        <taxon>Bacillota</taxon>
        <taxon>Clostridia</taxon>
        <taxon>Halanaerobiales</taxon>
        <taxon>Halanaerobiaceae</taxon>
        <taxon>Halanaerobium</taxon>
    </lineage>
</organism>
<proteinExistence type="predicted"/>
<feature type="region of interest" description="Disordered" evidence="1">
    <location>
        <begin position="66"/>
        <end position="103"/>
    </location>
</feature>
<sequence length="127" mass="14416">MLVNSLIIGLITYTAAVIYNLIIRQSLELVFFLGLKFLVYSTLMTFFLQLSYYLIKDYNSGAATEIENSEDENGQLNSESELNDQGETATDSEAGQEFAESAVENEFDNQEFSAFNPEEFDYQQDNN</sequence>
<dbReference type="RefSeq" id="WP_076544419.1">
    <property type="nucleotide sequence ID" value="NZ_FTNC01000006.1"/>
</dbReference>
<dbReference type="OrthoDB" id="2112910at2"/>
<feature type="transmembrane region" description="Helical" evidence="2">
    <location>
        <begin position="6"/>
        <end position="23"/>
    </location>
</feature>
<evidence type="ECO:0000256" key="2">
    <source>
        <dbReference type="SAM" id="Phobius"/>
    </source>
</evidence>
<keyword evidence="4" id="KW-1185">Reference proteome</keyword>